<dbReference type="Gene3D" id="3.30.559.10">
    <property type="entry name" value="Chloramphenicol acetyltransferase-like domain"/>
    <property type="match status" value="1"/>
</dbReference>
<sequence>MDKRVLYTVLEEYARDRSSQVAVSWNDMSVTYGALMEYANHLAQQLKKTGLKKGDVVALMVPKSHDYIITMLGVSKAGGVFMPVEPGYPAERMMQIMKVATPRFIIVPQDQLEKRQYHSSARYGTGTLLMNERYDLFVDEFMPRQVVIDLPAEEVVTGDDSCYLMYTSGSTGTPKVIEGMHKSLSHFIHWEVKEFGLDKDTRTGLIAPLSFDVSLRDIYVPLLAGGTLFIPPDGIQQDVKKFIAWIKESKLSVLHIVPSVLRLLMKELQQEAVTSFPFTSLKYVLTAGEPLYGKDVTVWRRLAGAGVTLVNLYGPSETTLAKLFYRIPQEEIHPDSVVPLGIPLPNTSVAIVNNGRLCNVGDTGEILIKTPFRSKGYYKDPVMTADKFIQNPLQQEFEDIVYKTGDLGKYLPDKSIAFVGRSDTQVKIRGNRVEIAEVEQNVAGFPGVEHNVVTTVTSDTHELSLCCYFISRENITHRAIQEFLKQQLPDYMIPSYFVRLDSFPLNLNGKINKKALPKPEELLYSQLTYEPPIGDLEIAIAAVWSELLGLKKVGRSNTFFELGGHSLIATRITSILSRTLQKDIGLKEFFENNTVAGLAKVLAGKETVFKSEIIAAIPGREYYPVSYAQKRLLILDKKIEQKTLYNMSLAACLNSNTNIPALKRALKKITERHESLRTTFSFANGDLRQHIHPDSIVDITETVITDGTESEVTASSIRAMTERVFNLESGPLATIGIVHFPGGKYLLLINMHHIISDGWSVGVLVKELAVLYEAFSQGLEDPLPPLRIHYKDYVAWQQAMLANKMDTLKQYWYAELEQELPEINLPYDFPRPAKRSYTGSKHRFSLSRESSDYLRTLAREFDTSLFVVLQSVINMLLYHYSGQQTIVTGTPISGRNHHELENQIGFYLNYLVLKIDLRGSDHLSAFIENVKQRVLDAFDHQDYPYDKLVEDLIVTGKEDRNPFYDVLVVMNNADLNGSHSDFEKLEQLTGLQGIPIEDNISKLDLSFFVSDLNEILVNIEFDTSLFLPATIAAMENDLRSIVDICREALHTLTLSELSYRLSENGGTILRRNNVDIIDEQF</sequence>
<dbReference type="CDD" id="cd19531">
    <property type="entry name" value="LCL_NRPS-like"/>
    <property type="match status" value="1"/>
</dbReference>
<dbReference type="InterPro" id="IPR010071">
    <property type="entry name" value="AA_adenyl_dom"/>
</dbReference>
<dbReference type="InterPro" id="IPR001242">
    <property type="entry name" value="Condensation_dom"/>
</dbReference>
<keyword evidence="2" id="KW-0596">Phosphopantetheine</keyword>
<proteinExistence type="predicted"/>
<dbReference type="GO" id="GO:0009239">
    <property type="term" value="P:enterobactin biosynthetic process"/>
    <property type="evidence" value="ECO:0007669"/>
    <property type="project" value="TreeGrafter"/>
</dbReference>
<dbReference type="SMART" id="SM00823">
    <property type="entry name" value="PKS_PP"/>
    <property type="match status" value="1"/>
</dbReference>
<organism evidence="5 6">
    <name type="scientific">Chitinophaga varians</name>
    <dbReference type="NCBI Taxonomy" id="2202339"/>
    <lineage>
        <taxon>Bacteria</taxon>
        <taxon>Pseudomonadati</taxon>
        <taxon>Bacteroidota</taxon>
        <taxon>Chitinophagia</taxon>
        <taxon>Chitinophagales</taxon>
        <taxon>Chitinophagaceae</taxon>
        <taxon>Chitinophaga</taxon>
    </lineage>
</organism>
<evidence type="ECO:0000313" key="5">
    <source>
        <dbReference type="EMBL" id="NLR68632.1"/>
    </source>
</evidence>
<accession>A0A847RZS6</accession>
<evidence type="ECO:0000313" key="6">
    <source>
        <dbReference type="Proteomes" id="UP000570474"/>
    </source>
</evidence>
<dbReference type="PROSITE" id="PS00455">
    <property type="entry name" value="AMP_BINDING"/>
    <property type="match status" value="1"/>
</dbReference>
<dbReference type="GO" id="GO:0047527">
    <property type="term" value="F:2,3-dihydroxybenzoate-serine ligase activity"/>
    <property type="evidence" value="ECO:0007669"/>
    <property type="project" value="TreeGrafter"/>
</dbReference>
<dbReference type="Gene3D" id="3.30.300.30">
    <property type="match status" value="1"/>
</dbReference>
<keyword evidence="3" id="KW-0597">Phosphoprotein</keyword>
<dbReference type="InterPro" id="IPR023213">
    <property type="entry name" value="CAT-like_dom_sf"/>
</dbReference>
<reference evidence="5 6" key="1">
    <citation type="submission" date="2020-04" db="EMBL/GenBank/DDBJ databases">
        <authorList>
            <person name="Yin C."/>
        </authorList>
    </citation>
    <scope>NUCLEOTIDE SEQUENCE [LARGE SCALE GENOMIC DNA]</scope>
    <source>
        <strain evidence="5 6">Ae27</strain>
    </source>
</reference>
<protein>
    <submittedName>
        <fullName evidence="5">Amino acid adenylation domain-containing protein</fullName>
    </submittedName>
</protein>
<dbReference type="Gene3D" id="3.40.50.12780">
    <property type="entry name" value="N-terminal domain of ligase-like"/>
    <property type="match status" value="1"/>
</dbReference>
<dbReference type="InterPro" id="IPR042099">
    <property type="entry name" value="ANL_N_sf"/>
</dbReference>
<dbReference type="Gene3D" id="3.30.559.30">
    <property type="entry name" value="Nonribosomal peptide synthetase, condensation domain"/>
    <property type="match status" value="1"/>
</dbReference>
<dbReference type="CDD" id="cd05930">
    <property type="entry name" value="A_NRPS"/>
    <property type="match status" value="1"/>
</dbReference>
<evidence type="ECO:0000256" key="1">
    <source>
        <dbReference type="ARBA" id="ARBA00001957"/>
    </source>
</evidence>
<dbReference type="Gene3D" id="1.10.1200.10">
    <property type="entry name" value="ACP-like"/>
    <property type="match status" value="1"/>
</dbReference>
<name>A0A847RZS6_9BACT</name>
<dbReference type="NCBIfam" id="TIGR01733">
    <property type="entry name" value="AA-adenyl-dom"/>
    <property type="match status" value="1"/>
</dbReference>
<keyword evidence="6" id="KW-1185">Reference proteome</keyword>
<dbReference type="PROSITE" id="PS00012">
    <property type="entry name" value="PHOSPHOPANTETHEINE"/>
    <property type="match status" value="1"/>
</dbReference>
<evidence type="ECO:0000259" key="4">
    <source>
        <dbReference type="PROSITE" id="PS50075"/>
    </source>
</evidence>
<dbReference type="InterPro" id="IPR020845">
    <property type="entry name" value="AMP-binding_CS"/>
</dbReference>
<dbReference type="SUPFAM" id="SSF52777">
    <property type="entry name" value="CoA-dependent acyltransferases"/>
    <property type="match status" value="2"/>
</dbReference>
<dbReference type="GO" id="GO:0005829">
    <property type="term" value="C:cytosol"/>
    <property type="evidence" value="ECO:0007669"/>
    <property type="project" value="TreeGrafter"/>
</dbReference>
<feature type="domain" description="Carrier" evidence="4">
    <location>
        <begin position="531"/>
        <end position="606"/>
    </location>
</feature>
<dbReference type="PANTHER" id="PTHR45527">
    <property type="entry name" value="NONRIBOSOMAL PEPTIDE SYNTHETASE"/>
    <property type="match status" value="1"/>
</dbReference>
<dbReference type="GO" id="GO:0043041">
    <property type="term" value="P:amino acid activation for nonribosomal peptide biosynthetic process"/>
    <property type="evidence" value="ECO:0007669"/>
    <property type="project" value="TreeGrafter"/>
</dbReference>
<dbReference type="InterPro" id="IPR009081">
    <property type="entry name" value="PP-bd_ACP"/>
</dbReference>
<dbReference type="InterPro" id="IPR000873">
    <property type="entry name" value="AMP-dep_synth/lig_dom"/>
</dbReference>
<dbReference type="InterPro" id="IPR045851">
    <property type="entry name" value="AMP-bd_C_sf"/>
</dbReference>
<dbReference type="RefSeq" id="WP_168874593.1">
    <property type="nucleotide sequence ID" value="NZ_JABAIA010000004.1"/>
</dbReference>
<dbReference type="Pfam" id="PF00550">
    <property type="entry name" value="PP-binding"/>
    <property type="match status" value="1"/>
</dbReference>
<dbReference type="GO" id="GO:0009366">
    <property type="term" value="C:enterobactin synthetase complex"/>
    <property type="evidence" value="ECO:0007669"/>
    <property type="project" value="TreeGrafter"/>
</dbReference>
<dbReference type="Pfam" id="PF00501">
    <property type="entry name" value="AMP-binding"/>
    <property type="match status" value="1"/>
</dbReference>
<evidence type="ECO:0000256" key="3">
    <source>
        <dbReference type="ARBA" id="ARBA00022553"/>
    </source>
</evidence>
<dbReference type="Proteomes" id="UP000570474">
    <property type="component" value="Unassembled WGS sequence"/>
</dbReference>
<dbReference type="InterPro" id="IPR006162">
    <property type="entry name" value="Ppantetheine_attach_site"/>
</dbReference>
<dbReference type="SUPFAM" id="SSF56801">
    <property type="entry name" value="Acetyl-CoA synthetase-like"/>
    <property type="match status" value="1"/>
</dbReference>
<dbReference type="InterPro" id="IPR036736">
    <property type="entry name" value="ACP-like_sf"/>
</dbReference>
<dbReference type="Pfam" id="PF00668">
    <property type="entry name" value="Condensation"/>
    <property type="match status" value="1"/>
</dbReference>
<gene>
    <name evidence="5" type="ORF">HGH92_30295</name>
</gene>
<dbReference type="PANTHER" id="PTHR45527:SF1">
    <property type="entry name" value="FATTY ACID SYNTHASE"/>
    <property type="match status" value="1"/>
</dbReference>
<dbReference type="GO" id="GO:0031177">
    <property type="term" value="F:phosphopantetheine binding"/>
    <property type="evidence" value="ECO:0007669"/>
    <property type="project" value="InterPro"/>
</dbReference>
<dbReference type="InterPro" id="IPR020806">
    <property type="entry name" value="PKS_PP-bd"/>
</dbReference>
<dbReference type="PROSITE" id="PS50075">
    <property type="entry name" value="CARRIER"/>
    <property type="match status" value="1"/>
</dbReference>
<evidence type="ECO:0000256" key="2">
    <source>
        <dbReference type="ARBA" id="ARBA00022450"/>
    </source>
</evidence>
<comment type="cofactor">
    <cofactor evidence="1">
        <name>pantetheine 4'-phosphate</name>
        <dbReference type="ChEBI" id="CHEBI:47942"/>
    </cofactor>
</comment>
<dbReference type="SUPFAM" id="SSF47336">
    <property type="entry name" value="ACP-like"/>
    <property type="match status" value="1"/>
</dbReference>
<comment type="caution">
    <text evidence="5">The sequence shown here is derived from an EMBL/GenBank/DDBJ whole genome shotgun (WGS) entry which is preliminary data.</text>
</comment>
<dbReference type="AlphaFoldDB" id="A0A847RZS6"/>
<dbReference type="EMBL" id="JABAIA010000004">
    <property type="protein sequence ID" value="NLR68632.1"/>
    <property type="molecule type" value="Genomic_DNA"/>
</dbReference>